<dbReference type="PATRIC" id="fig|1050174.4.peg.1997"/>
<dbReference type="Pfam" id="PF21813">
    <property type="entry name" value="DUF6882"/>
    <property type="match status" value="1"/>
</dbReference>
<dbReference type="KEGG" id="cei:CEPID_09890"/>
<evidence type="ECO:0000313" key="1">
    <source>
        <dbReference type="EMBL" id="AKK03820.1"/>
    </source>
</evidence>
<dbReference type="EMBL" id="CP011541">
    <property type="protein sequence ID" value="AKK03820.1"/>
    <property type="molecule type" value="Genomic_DNA"/>
</dbReference>
<dbReference type="STRING" id="1050174.CEPID_09890"/>
<keyword evidence="2" id="KW-1185">Reference proteome</keyword>
<reference evidence="1 2" key="1">
    <citation type="submission" date="2015-05" db="EMBL/GenBank/DDBJ databases">
        <title>Complete genome sequence of Corynebacterium epidermidicanis DSM 45586, isolated from the skin of a dog suffering from pruritus.</title>
        <authorList>
            <person name="Ruckert C."/>
            <person name="Albersmeier A."/>
            <person name="Winkler A."/>
            <person name="Tauch A."/>
        </authorList>
    </citation>
    <scope>NUCLEOTIDE SEQUENCE [LARGE SCALE GENOMIC DNA]</scope>
    <source>
        <strain evidence="1 2">DSM 45586</strain>
    </source>
</reference>
<evidence type="ECO:0000313" key="2">
    <source>
        <dbReference type="Proteomes" id="UP000035368"/>
    </source>
</evidence>
<dbReference type="InterPro" id="IPR049249">
    <property type="entry name" value="DUF6882"/>
</dbReference>
<accession>A0A0G3GTE8</accession>
<dbReference type="Proteomes" id="UP000035368">
    <property type="component" value="Chromosome"/>
</dbReference>
<proteinExistence type="predicted"/>
<dbReference type="AlphaFoldDB" id="A0A0G3GTE8"/>
<gene>
    <name evidence="1" type="ORF">CEPID_09890</name>
</gene>
<protein>
    <submittedName>
        <fullName evidence="1">Uncharacterized protein</fullName>
    </submittedName>
</protein>
<name>A0A0G3GTE8_9CORY</name>
<organism evidence="1 2">
    <name type="scientific">Corynebacterium epidermidicanis</name>
    <dbReference type="NCBI Taxonomy" id="1050174"/>
    <lineage>
        <taxon>Bacteria</taxon>
        <taxon>Bacillati</taxon>
        <taxon>Actinomycetota</taxon>
        <taxon>Actinomycetes</taxon>
        <taxon>Mycobacteriales</taxon>
        <taxon>Corynebacteriaceae</taxon>
        <taxon>Corynebacterium</taxon>
    </lineage>
</organism>
<sequence length="240" mass="26482">MEHTKAMPDPDPLLSQISDTAHETCLFNRVRRELLKSWFEDRIGTDISAKFKPRRSHIVFRGSRGKLKVAAHALALIDANRHTLTWAWALEKPLGNVEPSFAHALRAAGVQRGLQAFDAPILDVSGADLSRIGTEVCFAAISLLGREYLAYEVPIGPDGSIGLFILEFDDEEPPMPTSEEISARLDQVLGDSFDPLASLEGLVDTEPGWRLAELNATQHILRDPMGNEHIVEGLRHCAMA</sequence>